<sequence length="202" mass="23217">MHHPSHTHWQAMKRLLRYLKSTIHHGLLFHHGSNAALHVYTDADWAGDHDDRTSTSVYVIYLGLTPISWSSKKQRTVAQSSTEAKYHVVAHAVVETNWLTNLLKEFRISLDNVPTIYCDNIVTTYFYQNPVFHDRMKHIAIDFHFVKDQVQGQQLWIVHVHSADQLANILTKSLSKAQTQWVVSKLGVVPPPANLRGHKEDK</sequence>
<proteinExistence type="predicted"/>
<accession>A0AAF0QC19</accession>
<dbReference type="PANTHER" id="PTHR11439">
    <property type="entry name" value="GAG-POL-RELATED RETROTRANSPOSON"/>
    <property type="match status" value="1"/>
</dbReference>
<dbReference type="Proteomes" id="UP001234989">
    <property type="component" value="Chromosome 3"/>
</dbReference>
<reference evidence="1" key="1">
    <citation type="submission" date="2023-08" db="EMBL/GenBank/DDBJ databases">
        <title>A de novo genome assembly of Solanum verrucosum Schlechtendal, a Mexican diploid species geographically isolated from the other diploid A-genome species in potato relatives.</title>
        <authorList>
            <person name="Hosaka K."/>
        </authorList>
    </citation>
    <scope>NUCLEOTIDE SEQUENCE</scope>
    <source>
        <tissue evidence="1">Young leaves</tissue>
    </source>
</reference>
<protein>
    <submittedName>
        <fullName evidence="1">Uncharacterized protein</fullName>
    </submittedName>
</protein>
<dbReference type="InterPro" id="IPR043502">
    <property type="entry name" value="DNA/RNA_pol_sf"/>
</dbReference>
<dbReference type="EMBL" id="CP133614">
    <property type="protein sequence ID" value="WMV20147.1"/>
    <property type="molecule type" value="Genomic_DNA"/>
</dbReference>
<organism evidence="1 2">
    <name type="scientific">Solanum verrucosum</name>
    <dbReference type="NCBI Taxonomy" id="315347"/>
    <lineage>
        <taxon>Eukaryota</taxon>
        <taxon>Viridiplantae</taxon>
        <taxon>Streptophyta</taxon>
        <taxon>Embryophyta</taxon>
        <taxon>Tracheophyta</taxon>
        <taxon>Spermatophyta</taxon>
        <taxon>Magnoliopsida</taxon>
        <taxon>eudicotyledons</taxon>
        <taxon>Gunneridae</taxon>
        <taxon>Pentapetalae</taxon>
        <taxon>asterids</taxon>
        <taxon>lamiids</taxon>
        <taxon>Solanales</taxon>
        <taxon>Solanaceae</taxon>
        <taxon>Solanoideae</taxon>
        <taxon>Solaneae</taxon>
        <taxon>Solanum</taxon>
    </lineage>
</organism>
<name>A0AAF0QC19_SOLVR</name>
<gene>
    <name evidence="1" type="ORF">MTR67_013532</name>
</gene>
<dbReference type="SUPFAM" id="SSF56672">
    <property type="entry name" value="DNA/RNA polymerases"/>
    <property type="match status" value="1"/>
</dbReference>
<dbReference type="AlphaFoldDB" id="A0AAF0QC19"/>
<dbReference type="CDD" id="cd09272">
    <property type="entry name" value="RNase_HI_RT_Ty1"/>
    <property type="match status" value="1"/>
</dbReference>
<keyword evidence="2" id="KW-1185">Reference proteome</keyword>
<evidence type="ECO:0000313" key="1">
    <source>
        <dbReference type="EMBL" id="WMV20147.1"/>
    </source>
</evidence>
<evidence type="ECO:0000313" key="2">
    <source>
        <dbReference type="Proteomes" id="UP001234989"/>
    </source>
</evidence>
<dbReference type="PANTHER" id="PTHR11439:SF483">
    <property type="entry name" value="PEPTIDE SYNTHASE GLIP-LIKE, PUTATIVE (AFU_ORTHOLOGUE AFUA_3G12920)-RELATED"/>
    <property type="match status" value="1"/>
</dbReference>